<accession>A0ABU4MYS0</accession>
<dbReference type="RefSeq" id="WP_193382947.1">
    <property type="nucleotide sequence ID" value="NZ_JABXWI010000031.1"/>
</dbReference>
<dbReference type="EMBL" id="JARAWJ010000039">
    <property type="protein sequence ID" value="MDX3042646.1"/>
    <property type="molecule type" value="Genomic_DNA"/>
</dbReference>
<proteinExistence type="predicted"/>
<organism evidence="1 2">
    <name type="scientific">Streptomyces caniscabiei</name>
    <dbReference type="NCBI Taxonomy" id="2746961"/>
    <lineage>
        <taxon>Bacteria</taxon>
        <taxon>Bacillati</taxon>
        <taxon>Actinomycetota</taxon>
        <taxon>Actinomycetes</taxon>
        <taxon>Kitasatosporales</taxon>
        <taxon>Streptomycetaceae</taxon>
        <taxon>Streptomyces</taxon>
    </lineage>
</organism>
<sequence length="321" mass="33940">MALESTPMAVTGGEHSAQMFRMMVRDLARGNQGITEGAHLKVTALSTPGAGVQIADGSAVIKGVFSPVQGHYSVYNMGSDTVAIGATGGTPRSDMLILRVQDPDYEGTLDPSESAFFDVVTNVSSSATTVPSGYSAIPLARIDIPASTATITNAMIVDLRQVANPRRERLLLPYYAADPLVEISGTSETWKTHPALPSASPAGEMFEVPIPAWAAQAKVVFSVDGLRLVDGNVFGGFRFMLGTKEAGQYVGIDDNQGSPPRRIPVRMAETISLTDTAGAAMRGTTQSFYSRMRTRSTNAGKIGVDGTTTFIADIEFTEGPL</sequence>
<dbReference type="Proteomes" id="UP001282474">
    <property type="component" value="Unassembled WGS sequence"/>
</dbReference>
<protein>
    <submittedName>
        <fullName evidence="1">Uncharacterized protein</fullName>
    </submittedName>
</protein>
<reference evidence="1 2" key="1">
    <citation type="journal article" date="2023" name="Microb. Genom.">
        <title>Mesoterricola silvestris gen. nov., sp. nov., Mesoterricola sediminis sp. nov., Geothrix oryzae sp. nov., Geothrix edaphica sp. nov., Geothrix rubra sp. nov., and Geothrix limicola sp. nov., six novel members of Acidobacteriota isolated from soils.</title>
        <authorList>
            <person name="Weisberg A.J."/>
            <person name="Pearce E."/>
            <person name="Kramer C.G."/>
            <person name="Chang J.H."/>
            <person name="Clarke C.R."/>
        </authorList>
    </citation>
    <scope>NUCLEOTIDE SEQUENCE [LARGE SCALE GENOMIC DNA]</scope>
    <source>
        <strain evidence="1 2">NE20-4-1</strain>
    </source>
</reference>
<gene>
    <name evidence="1" type="ORF">PV383_36510</name>
</gene>
<evidence type="ECO:0000313" key="2">
    <source>
        <dbReference type="Proteomes" id="UP001282474"/>
    </source>
</evidence>
<comment type="caution">
    <text evidence="1">The sequence shown here is derived from an EMBL/GenBank/DDBJ whole genome shotgun (WGS) entry which is preliminary data.</text>
</comment>
<evidence type="ECO:0000313" key="1">
    <source>
        <dbReference type="EMBL" id="MDX3042646.1"/>
    </source>
</evidence>
<keyword evidence="2" id="KW-1185">Reference proteome</keyword>
<name>A0ABU4MYS0_9ACTN</name>